<evidence type="ECO:0000256" key="2">
    <source>
        <dbReference type="ARBA" id="ARBA00022525"/>
    </source>
</evidence>
<feature type="compositionally biased region" description="Low complexity" evidence="7">
    <location>
        <begin position="37"/>
        <end position="50"/>
    </location>
</feature>
<dbReference type="GO" id="GO:0050840">
    <property type="term" value="F:extracellular matrix binding"/>
    <property type="evidence" value="ECO:0007669"/>
    <property type="project" value="TreeGrafter"/>
</dbReference>
<evidence type="ECO:0000256" key="5">
    <source>
        <dbReference type="ARBA" id="ARBA00023157"/>
    </source>
</evidence>
<sequence length="279" mass="32710">MRLPRVLIAAILVLLVIDVVTSEKLRKYKKFKHPRKSTTTTSTTTESESLTLEEEDEDDDGEKVQTFVDPCLKKHCSAGRICQSNDDGEAECVCIETCPEEVDPRRKVCTNQNTTWGSDCEVYRMRCWCDKGSDKCEDDSMKHLHIEYYGECREMPECLDEEMDDFPRRMRDWLFNIMRDMADRDELTPHYKALEREAENNQTRRWANAAIWKWCDLDGEPHDRRVSRHELFPIRAPLMALEHCIAPFLNNCDENDDHKITLKEWGKCLQVDPVSVHFT</sequence>
<dbReference type="PROSITE" id="PS00018">
    <property type="entry name" value="EF_HAND_1"/>
    <property type="match status" value="1"/>
</dbReference>
<evidence type="ECO:0000256" key="4">
    <source>
        <dbReference type="ARBA" id="ARBA00022837"/>
    </source>
</evidence>
<dbReference type="FunFam" id="1.10.238.10:FF:000234">
    <property type="entry name" value="Protein BM-40"/>
    <property type="match status" value="1"/>
</dbReference>
<dbReference type="InterPro" id="IPR037641">
    <property type="entry name" value="SPARC_FS"/>
</dbReference>
<evidence type="ECO:0000313" key="10">
    <source>
        <dbReference type="EMBL" id="CAB3369483.1"/>
    </source>
</evidence>
<dbReference type="InterPro" id="IPR011992">
    <property type="entry name" value="EF-hand-dom_pair"/>
</dbReference>
<keyword evidence="11" id="KW-1185">Reference proteome</keyword>
<dbReference type="SUPFAM" id="SSF47473">
    <property type="entry name" value="EF-hand"/>
    <property type="match status" value="1"/>
</dbReference>
<keyword evidence="3 8" id="KW-0732">Signal</keyword>
<dbReference type="InterPro" id="IPR036058">
    <property type="entry name" value="Kazal_dom_sf"/>
</dbReference>
<dbReference type="GO" id="GO:0005509">
    <property type="term" value="F:calcium ion binding"/>
    <property type="evidence" value="ECO:0007669"/>
    <property type="project" value="InterPro"/>
</dbReference>
<evidence type="ECO:0000256" key="6">
    <source>
        <dbReference type="ARBA" id="ARBA00023180"/>
    </source>
</evidence>
<dbReference type="PROSITE" id="PS00613">
    <property type="entry name" value="OSTEONECTIN_2"/>
    <property type="match status" value="1"/>
</dbReference>
<dbReference type="EMBL" id="CADEPI010000045">
    <property type="protein sequence ID" value="CAB3369483.1"/>
    <property type="molecule type" value="Genomic_DNA"/>
</dbReference>
<proteinExistence type="predicted"/>
<dbReference type="AlphaFoldDB" id="A0A8S1CJ61"/>
<evidence type="ECO:0000256" key="3">
    <source>
        <dbReference type="ARBA" id="ARBA00022729"/>
    </source>
</evidence>
<dbReference type="OrthoDB" id="9972865at2759"/>
<feature type="compositionally biased region" description="Acidic residues" evidence="7">
    <location>
        <begin position="51"/>
        <end position="61"/>
    </location>
</feature>
<dbReference type="SUPFAM" id="SSF100895">
    <property type="entry name" value="Kazal-type serine protease inhibitors"/>
    <property type="match status" value="1"/>
</dbReference>
<dbReference type="PANTHER" id="PTHR13866:SF14">
    <property type="entry name" value="BM-40"/>
    <property type="match status" value="1"/>
</dbReference>
<dbReference type="Proteomes" id="UP000494165">
    <property type="component" value="Unassembled WGS sequence"/>
</dbReference>
<dbReference type="Gene3D" id="3.30.60.30">
    <property type="match status" value="1"/>
</dbReference>
<dbReference type="InterPro" id="IPR001999">
    <property type="entry name" value="Osteonectin_CS"/>
</dbReference>
<feature type="region of interest" description="Disordered" evidence="7">
    <location>
        <begin position="36"/>
        <end position="61"/>
    </location>
</feature>
<evidence type="ECO:0000313" key="11">
    <source>
        <dbReference type="Proteomes" id="UP000494165"/>
    </source>
</evidence>
<evidence type="ECO:0000256" key="7">
    <source>
        <dbReference type="SAM" id="MobiDB-lite"/>
    </source>
</evidence>
<feature type="domain" description="SPARC/Testican calcium-binding" evidence="9">
    <location>
        <begin position="155"/>
        <end position="268"/>
    </location>
</feature>
<keyword evidence="2" id="KW-0964">Secreted</keyword>
<evidence type="ECO:0000256" key="1">
    <source>
        <dbReference type="ARBA" id="ARBA00004613"/>
    </source>
</evidence>
<comment type="caution">
    <text evidence="10">The sequence shown here is derived from an EMBL/GenBank/DDBJ whole genome shotgun (WGS) entry which is preliminary data.</text>
</comment>
<dbReference type="GO" id="GO:0005518">
    <property type="term" value="F:collagen binding"/>
    <property type="evidence" value="ECO:0007669"/>
    <property type="project" value="TreeGrafter"/>
</dbReference>
<accession>A0A8S1CJ61</accession>
<keyword evidence="4" id="KW-0106">Calcium</keyword>
<gene>
    <name evidence="10" type="ORF">CLODIP_2_CD12275</name>
</gene>
<dbReference type="CDD" id="cd01328">
    <property type="entry name" value="FSL_SPARC"/>
    <property type="match status" value="1"/>
</dbReference>
<keyword evidence="6" id="KW-0325">Glycoprotein</keyword>
<name>A0A8S1CJ61_9INSE</name>
<dbReference type="Gene3D" id="1.10.238.10">
    <property type="entry name" value="EF-hand"/>
    <property type="match status" value="1"/>
</dbReference>
<evidence type="ECO:0000259" key="9">
    <source>
        <dbReference type="Pfam" id="PF10591"/>
    </source>
</evidence>
<comment type="subcellular location">
    <subcellularLocation>
        <location evidence="1">Secreted</location>
    </subcellularLocation>
</comment>
<evidence type="ECO:0000256" key="8">
    <source>
        <dbReference type="SAM" id="SignalP"/>
    </source>
</evidence>
<dbReference type="CDD" id="cd16231">
    <property type="entry name" value="EFh_SPARC_like"/>
    <property type="match status" value="1"/>
</dbReference>
<dbReference type="PANTHER" id="PTHR13866">
    <property type="entry name" value="SPARC OSTEONECTIN"/>
    <property type="match status" value="1"/>
</dbReference>
<reference evidence="10 11" key="1">
    <citation type="submission" date="2020-04" db="EMBL/GenBank/DDBJ databases">
        <authorList>
            <person name="Alioto T."/>
            <person name="Alioto T."/>
            <person name="Gomez Garrido J."/>
        </authorList>
    </citation>
    <scope>NUCLEOTIDE SEQUENCE [LARGE SCALE GENOMIC DNA]</scope>
</reference>
<protein>
    <recommendedName>
        <fullName evidence="9">SPARC/Testican calcium-binding domain-containing protein</fullName>
    </recommendedName>
</protein>
<keyword evidence="5" id="KW-1015">Disulfide bond</keyword>
<feature type="signal peptide" evidence="8">
    <location>
        <begin position="1"/>
        <end position="22"/>
    </location>
</feature>
<feature type="chain" id="PRO_5035853140" description="SPARC/Testican calcium-binding domain-containing protein" evidence="8">
    <location>
        <begin position="23"/>
        <end position="279"/>
    </location>
</feature>
<organism evidence="10 11">
    <name type="scientific">Cloeon dipterum</name>
    <dbReference type="NCBI Taxonomy" id="197152"/>
    <lineage>
        <taxon>Eukaryota</taxon>
        <taxon>Metazoa</taxon>
        <taxon>Ecdysozoa</taxon>
        <taxon>Arthropoda</taxon>
        <taxon>Hexapoda</taxon>
        <taxon>Insecta</taxon>
        <taxon>Pterygota</taxon>
        <taxon>Palaeoptera</taxon>
        <taxon>Ephemeroptera</taxon>
        <taxon>Pisciforma</taxon>
        <taxon>Baetidae</taxon>
        <taxon>Cloeon</taxon>
    </lineage>
</organism>
<dbReference type="InterPro" id="IPR018247">
    <property type="entry name" value="EF_Hand_1_Ca_BS"/>
</dbReference>
<dbReference type="Pfam" id="PF10591">
    <property type="entry name" value="SPARC_Ca_bdg"/>
    <property type="match status" value="1"/>
</dbReference>
<dbReference type="GO" id="GO:0005615">
    <property type="term" value="C:extracellular space"/>
    <property type="evidence" value="ECO:0007669"/>
    <property type="project" value="InterPro"/>
</dbReference>
<dbReference type="InterPro" id="IPR019577">
    <property type="entry name" value="SPARC/Testican_Ca-bd-dom"/>
</dbReference>